<dbReference type="EMBL" id="LBQB01000001">
    <property type="protein sequence ID" value="KKP70346.1"/>
    <property type="molecule type" value="Genomic_DNA"/>
</dbReference>
<comment type="caution">
    <text evidence="3">The sequence shown here is derived from an EMBL/GenBank/DDBJ whole genome shotgun (WGS) entry which is preliminary data.</text>
</comment>
<dbReference type="STRING" id="1618350.UR67_C0001G0255"/>
<sequence>MVLIFWLSSIPNLKIDDTEAEFFRRKFVHLFEYGLLWFLIYRAIVLEKWRQNFKERFPTIILSFVLTVLYAVTDELHQMYVPTRTGKFSDMGFDILGGLLGIGILNLINIRTNFTKGKKKEDLRYKKPLWPMILGIGILLLLIIFALIYYDCYCPSFDLSSFF</sequence>
<dbReference type="NCBIfam" id="NF037970">
    <property type="entry name" value="vanZ_1"/>
    <property type="match status" value="1"/>
</dbReference>
<feature type="transmembrane region" description="Helical" evidence="1">
    <location>
        <begin position="92"/>
        <end position="108"/>
    </location>
</feature>
<name>A0A0G0C2L7_UNCC3</name>
<proteinExistence type="predicted"/>
<evidence type="ECO:0000313" key="3">
    <source>
        <dbReference type="EMBL" id="KKP70346.1"/>
    </source>
</evidence>
<accession>A0A0G0C2L7</accession>
<feature type="transmembrane region" description="Helical" evidence="1">
    <location>
        <begin position="57"/>
        <end position="72"/>
    </location>
</feature>
<reference evidence="3 4" key="1">
    <citation type="journal article" date="2015" name="Nature">
        <title>rRNA introns, odd ribosomes, and small enigmatic genomes across a large radiation of phyla.</title>
        <authorList>
            <person name="Brown C.T."/>
            <person name="Hug L.A."/>
            <person name="Thomas B.C."/>
            <person name="Sharon I."/>
            <person name="Castelle C.J."/>
            <person name="Singh A."/>
            <person name="Wilkins M.J."/>
            <person name="Williams K.H."/>
            <person name="Banfield J.F."/>
        </authorList>
    </citation>
    <scope>NUCLEOTIDE SEQUENCE [LARGE SCALE GENOMIC DNA]</scope>
</reference>
<keyword evidence="1" id="KW-1133">Transmembrane helix</keyword>
<feature type="domain" description="VanZ-like" evidence="2">
    <location>
        <begin position="24"/>
        <end position="108"/>
    </location>
</feature>
<gene>
    <name evidence="3" type="ORF">UR67_C0001G0255</name>
</gene>
<protein>
    <submittedName>
        <fullName evidence="3">Metallophosphoesterase</fullName>
    </submittedName>
</protein>
<dbReference type="AlphaFoldDB" id="A0A0G0C2L7"/>
<dbReference type="Pfam" id="PF04892">
    <property type="entry name" value="VanZ"/>
    <property type="match status" value="1"/>
</dbReference>
<feature type="transmembrane region" description="Helical" evidence="1">
    <location>
        <begin position="129"/>
        <end position="150"/>
    </location>
</feature>
<dbReference type="Proteomes" id="UP000034581">
    <property type="component" value="Unassembled WGS sequence"/>
</dbReference>
<keyword evidence="1" id="KW-0812">Transmembrane</keyword>
<feature type="transmembrane region" description="Helical" evidence="1">
    <location>
        <begin position="27"/>
        <end position="45"/>
    </location>
</feature>
<keyword evidence="1" id="KW-0472">Membrane</keyword>
<organism evidence="3 4">
    <name type="scientific">candidate division CPR3 bacterium GW2011_GWF2_35_18</name>
    <dbReference type="NCBI Taxonomy" id="1618350"/>
    <lineage>
        <taxon>Bacteria</taxon>
        <taxon>Bacteria division CPR3</taxon>
    </lineage>
</organism>
<evidence type="ECO:0000256" key="1">
    <source>
        <dbReference type="SAM" id="Phobius"/>
    </source>
</evidence>
<evidence type="ECO:0000259" key="2">
    <source>
        <dbReference type="Pfam" id="PF04892"/>
    </source>
</evidence>
<evidence type="ECO:0000313" key="4">
    <source>
        <dbReference type="Proteomes" id="UP000034581"/>
    </source>
</evidence>
<dbReference type="InterPro" id="IPR006976">
    <property type="entry name" value="VanZ-like"/>
</dbReference>